<dbReference type="InterPro" id="IPR036938">
    <property type="entry name" value="PAP2/HPO_sf"/>
</dbReference>
<feature type="transmembrane region" description="Helical" evidence="1">
    <location>
        <begin position="224"/>
        <end position="242"/>
    </location>
</feature>
<dbReference type="SUPFAM" id="SSF48317">
    <property type="entry name" value="Acid phosphatase/Vanadium-dependent haloperoxidase"/>
    <property type="match status" value="1"/>
</dbReference>
<reference evidence="3 4" key="1">
    <citation type="journal article" date="2019" name="Int. J. Syst. Evol. Microbiol.">
        <title>The Global Catalogue of Microorganisms (GCM) 10K type strain sequencing project: providing services to taxonomists for standard genome sequencing and annotation.</title>
        <authorList>
            <consortium name="The Broad Institute Genomics Platform"/>
            <consortium name="The Broad Institute Genome Sequencing Center for Infectious Disease"/>
            <person name="Wu L."/>
            <person name="Ma J."/>
        </authorList>
    </citation>
    <scope>NUCLEOTIDE SEQUENCE [LARGE SCALE GENOMIC DNA]</scope>
    <source>
        <strain evidence="3 4">XZYJ18</strain>
    </source>
</reference>
<feature type="transmembrane region" description="Helical" evidence="1">
    <location>
        <begin position="123"/>
        <end position="142"/>
    </location>
</feature>
<feature type="transmembrane region" description="Helical" evidence="1">
    <location>
        <begin position="196"/>
        <end position="212"/>
    </location>
</feature>
<dbReference type="InterPro" id="IPR000326">
    <property type="entry name" value="PAP2/HPO"/>
</dbReference>
<organism evidence="3 4">
    <name type="scientific">Halorussus aquaticus</name>
    <dbReference type="NCBI Taxonomy" id="2953748"/>
    <lineage>
        <taxon>Archaea</taxon>
        <taxon>Methanobacteriati</taxon>
        <taxon>Methanobacteriota</taxon>
        <taxon>Stenosarchaea group</taxon>
        <taxon>Halobacteria</taxon>
        <taxon>Halobacteriales</taxon>
        <taxon>Haladaptataceae</taxon>
        <taxon>Halorussus</taxon>
    </lineage>
</organism>
<keyword evidence="1" id="KW-0812">Transmembrane</keyword>
<dbReference type="EMBL" id="JBHSHT010000001">
    <property type="protein sequence ID" value="MFC4823632.1"/>
    <property type="molecule type" value="Genomic_DNA"/>
</dbReference>
<feature type="transmembrane region" description="Helical" evidence="1">
    <location>
        <begin position="148"/>
        <end position="166"/>
    </location>
</feature>
<feature type="transmembrane region" description="Helical" evidence="1">
    <location>
        <begin position="88"/>
        <end position="111"/>
    </location>
</feature>
<keyword evidence="1" id="KW-1133">Transmembrane helix</keyword>
<dbReference type="SMART" id="SM00014">
    <property type="entry name" value="acidPPc"/>
    <property type="match status" value="1"/>
</dbReference>
<dbReference type="PANTHER" id="PTHR14969:SF13">
    <property type="entry name" value="AT30094P"/>
    <property type="match status" value="1"/>
</dbReference>
<dbReference type="Gene3D" id="1.20.144.10">
    <property type="entry name" value="Phosphatidic acid phosphatase type 2/haloperoxidase"/>
    <property type="match status" value="1"/>
</dbReference>
<evidence type="ECO:0000256" key="1">
    <source>
        <dbReference type="SAM" id="Phobius"/>
    </source>
</evidence>
<dbReference type="AlphaFoldDB" id="A0ABD5PZM7"/>
<evidence type="ECO:0000259" key="2">
    <source>
        <dbReference type="SMART" id="SM00014"/>
    </source>
</evidence>
<feature type="transmembrane region" description="Helical" evidence="1">
    <location>
        <begin position="173"/>
        <end position="190"/>
    </location>
</feature>
<evidence type="ECO:0000313" key="4">
    <source>
        <dbReference type="Proteomes" id="UP001595945"/>
    </source>
</evidence>
<accession>A0ABD5PZM7</accession>
<sequence length="273" mass="28363">MTATPVVGHEIGEFIRQVVPPWLIPVFVLITRIGNPAFFLALFVLDYWFADHERGSHAIGLAIAGIALVTALKTFFDAPRPSEMTAVIPISGYSFPSGHATGSTIGYGILAYDLEVGSRRSRYAVAAVLVALIALSRVVLGVHFVRDVVAGVIIGVLFLAAAFSLTEHDPREGFVLALAFGALAFVVSGASHDGVAVLGAAVGGALTWEALGPVPRLDSLRSKLLLLVGILPVLLGVGYAGTELDVPLAFAFVANAAVMAGALAAPVAAERLD</sequence>
<keyword evidence="4" id="KW-1185">Reference proteome</keyword>
<dbReference type="GeneID" id="73047266"/>
<dbReference type="Pfam" id="PF01569">
    <property type="entry name" value="PAP2"/>
    <property type="match status" value="1"/>
</dbReference>
<evidence type="ECO:0000313" key="3">
    <source>
        <dbReference type="EMBL" id="MFC4823632.1"/>
    </source>
</evidence>
<feature type="transmembrane region" description="Helical" evidence="1">
    <location>
        <begin position="57"/>
        <end position="76"/>
    </location>
</feature>
<dbReference type="RefSeq" id="WP_254270220.1">
    <property type="nucleotide sequence ID" value="NZ_CP100401.1"/>
</dbReference>
<proteinExistence type="predicted"/>
<feature type="transmembrane region" description="Helical" evidence="1">
    <location>
        <begin position="248"/>
        <end position="269"/>
    </location>
</feature>
<gene>
    <name evidence="3" type="ORF">ACFO9K_05110</name>
</gene>
<protein>
    <submittedName>
        <fullName evidence="3">Phosphatase PAP2 family protein</fullName>
    </submittedName>
</protein>
<dbReference type="CDD" id="cd03392">
    <property type="entry name" value="PAP2_like_2"/>
    <property type="match status" value="1"/>
</dbReference>
<feature type="domain" description="Phosphatidic acid phosphatase type 2/haloperoxidase" evidence="2">
    <location>
        <begin position="54"/>
        <end position="163"/>
    </location>
</feature>
<comment type="caution">
    <text evidence="3">The sequence shown here is derived from an EMBL/GenBank/DDBJ whole genome shotgun (WGS) entry which is preliminary data.</text>
</comment>
<dbReference type="PANTHER" id="PTHR14969">
    <property type="entry name" value="SPHINGOSINE-1-PHOSPHATE PHOSPHOHYDROLASE"/>
    <property type="match status" value="1"/>
</dbReference>
<dbReference type="Proteomes" id="UP001595945">
    <property type="component" value="Unassembled WGS sequence"/>
</dbReference>
<name>A0ABD5PZM7_9EURY</name>
<feature type="transmembrane region" description="Helical" evidence="1">
    <location>
        <begin position="22"/>
        <end position="45"/>
    </location>
</feature>
<keyword evidence="1" id="KW-0472">Membrane</keyword>